<dbReference type="EMBL" id="VSWC01000119">
    <property type="protein sequence ID" value="KAA1083024.1"/>
    <property type="molecule type" value="Genomic_DNA"/>
</dbReference>
<gene>
    <name evidence="1" type="ORF">PGT21_023075</name>
</gene>
<name>A0A5B0N3I9_PUCGR</name>
<dbReference type="InterPro" id="IPR012337">
    <property type="entry name" value="RNaseH-like_sf"/>
</dbReference>
<dbReference type="Proteomes" id="UP000324748">
    <property type="component" value="Unassembled WGS sequence"/>
</dbReference>
<organism evidence="1 2">
    <name type="scientific">Puccinia graminis f. sp. tritici</name>
    <dbReference type="NCBI Taxonomy" id="56615"/>
    <lineage>
        <taxon>Eukaryota</taxon>
        <taxon>Fungi</taxon>
        <taxon>Dikarya</taxon>
        <taxon>Basidiomycota</taxon>
        <taxon>Pucciniomycotina</taxon>
        <taxon>Pucciniomycetes</taxon>
        <taxon>Pucciniales</taxon>
        <taxon>Pucciniaceae</taxon>
        <taxon>Puccinia</taxon>
    </lineage>
</organism>
<keyword evidence="2" id="KW-1185">Reference proteome</keyword>
<protein>
    <recommendedName>
        <fullName evidence="3">hAT-like transposase RNase-H fold domain-containing protein</fullName>
    </recommendedName>
</protein>
<dbReference type="PANTHER" id="PTHR23272:SF184">
    <property type="entry name" value="OS03G0311250 PROTEIN"/>
    <property type="match status" value="1"/>
</dbReference>
<dbReference type="AlphaFoldDB" id="A0A5B0N3I9"/>
<sequence>MKNHQKKNVAQGNLAVGPRGTYPITVEYLAGLGNWIPDLGYTRRASAQEVPEASGITRGPALDDTEITRADWDNVKRLKDVLSKFYFITKKMEGDIPLAGMILAEYRYIKALLNKKMTLTTKADFHPMHTKTLDRTNKYLSEALKCDAILLATILNPSYRLSIFNMFFPSHLTCARNLIQEKFIIQKIEYKASTPPQVNTQAGKQSTHDPVREFDDIEFFPDAVETSPEDELTVYLGGKYKWPHPQASKCLLWWKEHCQEFTVLSLLACCSTSA</sequence>
<comment type="caution">
    <text evidence="1">The sequence shown here is derived from an EMBL/GenBank/DDBJ whole genome shotgun (WGS) entry which is preliminary data.</text>
</comment>
<evidence type="ECO:0008006" key="3">
    <source>
        <dbReference type="Google" id="ProtNLM"/>
    </source>
</evidence>
<evidence type="ECO:0000313" key="2">
    <source>
        <dbReference type="Proteomes" id="UP000324748"/>
    </source>
</evidence>
<accession>A0A5B0N3I9</accession>
<dbReference type="OrthoDB" id="2505994at2759"/>
<evidence type="ECO:0000313" key="1">
    <source>
        <dbReference type="EMBL" id="KAA1083024.1"/>
    </source>
</evidence>
<reference evidence="1 2" key="1">
    <citation type="submission" date="2019-05" db="EMBL/GenBank/DDBJ databases">
        <title>Emergence of the Ug99 lineage of the wheat stem rust pathogen through somatic hybridization.</title>
        <authorList>
            <person name="Li F."/>
            <person name="Upadhyaya N.M."/>
            <person name="Sperschneider J."/>
            <person name="Matny O."/>
            <person name="Nguyen-Phuc H."/>
            <person name="Mago R."/>
            <person name="Raley C."/>
            <person name="Miller M.E."/>
            <person name="Silverstein K.A.T."/>
            <person name="Henningsen E."/>
            <person name="Hirsch C.D."/>
            <person name="Visser B."/>
            <person name="Pretorius Z.A."/>
            <person name="Steffenson B.J."/>
            <person name="Schwessinger B."/>
            <person name="Dodds P.N."/>
            <person name="Figueroa M."/>
        </authorList>
    </citation>
    <scope>NUCLEOTIDE SEQUENCE [LARGE SCALE GENOMIC DNA]</scope>
    <source>
        <strain evidence="1">21-0</strain>
    </source>
</reference>
<proteinExistence type="predicted"/>
<dbReference type="SUPFAM" id="SSF53098">
    <property type="entry name" value="Ribonuclease H-like"/>
    <property type="match status" value="1"/>
</dbReference>
<dbReference type="PANTHER" id="PTHR23272">
    <property type="entry name" value="BED FINGER-RELATED"/>
    <property type="match status" value="1"/>
</dbReference>